<dbReference type="GO" id="GO:0016298">
    <property type="term" value="F:lipase activity"/>
    <property type="evidence" value="ECO:0007669"/>
    <property type="project" value="InterPro"/>
</dbReference>
<protein>
    <recommendedName>
        <fullName evidence="4">SGNH hydrolase-type esterase domain-containing protein</fullName>
    </recommendedName>
</protein>
<comment type="caution">
    <text evidence="2">The sequence shown here is derived from an EMBL/GenBank/DDBJ whole genome shotgun (WGS) entry which is preliminary data.</text>
</comment>
<sequence length="307" mass="33599">MDFMCSSYTNGAFPAVLAFGDSILDTGNNNFRMTVTRANFLPYGRDFPYHMPTGRFGNGKVLSDLVAEGLGVKDLLPPYHNMMLKGSELPTGVCFASGGSGLDKFTASIQGVIHVQEQVTDYQNYIQKLSQQVGDAAQAKQILANAVTLISIGNNDICHHIFCNSGQEIAIQYRNIHRSAHSLESYVHPGCLPGSRQMAGNLICLPNVNYGAKIFNQKLMNLVSKLSQSHPDAKFVYIDMYNSLLAVIDNPTQYGFTTATPCCCSVMTPVPCMHSANHVFWDFAHPSEKAYKTVVPKIVSTIRSSLA</sequence>
<dbReference type="PANTHER" id="PTHR45642:SF89">
    <property type="entry name" value="GDSL-LIKE LIPASE_ACYLHYDROLASE FAMILY PROTEIN"/>
    <property type="match status" value="1"/>
</dbReference>
<dbReference type="InterPro" id="IPR036514">
    <property type="entry name" value="SGNH_hydro_sf"/>
</dbReference>
<dbReference type="InterPro" id="IPR035669">
    <property type="entry name" value="SGNH_plant_lipase-like"/>
</dbReference>
<comment type="similarity">
    <text evidence="1">Belongs to the 'GDSL' lipolytic enzyme family.</text>
</comment>
<dbReference type="InterPro" id="IPR001087">
    <property type="entry name" value="GDSL"/>
</dbReference>
<gene>
    <name evidence="2" type="ORF">MERR_LOCUS31888</name>
</gene>
<dbReference type="GO" id="GO:0005576">
    <property type="term" value="C:extracellular region"/>
    <property type="evidence" value="ECO:0007669"/>
    <property type="project" value="TreeGrafter"/>
</dbReference>
<reference evidence="2" key="1">
    <citation type="submission" date="2020-01" db="EMBL/GenBank/DDBJ databases">
        <authorList>
            <person name="Mishra B."/>
        </authorList>
    </citation>
    <scope>NUCLEOTIDE SEQUENCE [LARGE SCALE GENOMIC DNA]</scope>
</reference>
<dbReference type="PROSITE" id="PS01098">
    <property type="entry name" value="LIPASE_GDSL_SER"/>
    <property type="match status" value="1"/>
</dbReference>
<keyword evidence="3" id="KW-1185">Reference proteome</keyword>
<dbReference type="InterPro" id="IPR050592">
    <property type="entry name" value="GDSL_lipolytic_enzyme"/>
</dbReference>
<dbReference type="EMBL" id="CACVBM020001306">
    <property type="protein sequence ID" value="CAA7044653.1"/>
    <property type="molecule type" value="Genomic_DNA"/>
</dbReference>
<dbReference type="PANTHER" id="PTHR45642">
    <property type="entry name" value="GDSL ESTERASE/LIPASE EXL3"/>
    <property type="match status" value="1"/>
</dbReference>
<dbReference type="Pfam" id="PF00657">
    <property type="entry name" value="Lipase_GDSL"/>
    <property type="match status" value="1"/>
</dbReference>
<accession>A0A6D2JLP8</accession>
<evidence type="ECO:0008006" key="4">
    <source>
        <dbReference type="Google" id="ProtNLM"/>
    </source>
</evidence>
<organism evidence="2 3">
    <name type="scientific">Microthlaspi erraticum</name>
    <dbReference type="NCBI Taxonomy" id="1685480"/>
    <lineage>
        <taxon>Eukaryota</taxon>
        <taxon>Viridiplantae</taxon>
        <taxon>Streptophyta</taxon>
        <taxon>Embryophyta</taxon>
        <taxon>Tracheophyta</taxon>
        <taxon>Spermatophyta</taxon>
        <taxon>Magnoliopsida</taxon>
        <taxon>eudicotyledons</taxon>
        <taxon>Gunneridae</taxon>
        <taxon>Pentapetalae</taxon>
        <taxon>rosids</taxon>
        <taxon>malvids</taxon>
        <taxon>Brassicales</taxon>
        <taxon>Brassicaceae</taxon>
        <taxon>Coluteocarpeae</taxon>
        <taxon>Microthlaspi</taxon>
    </lineage>
</organism>
<name>A0A6D2JLP8_9BRAS</name>
<dbReference type="AlphaFoldDB" id="A0A6D2JLP8"/>
<dbReference type="Gene3D" id="3.40.50.1110">
    <property type="entry name" value="SGNH hydrolase"/>
    <property type="match status" value="1"/>
</dbReference>
<evidence type="ECO:0000313" key="3">
    <source>
        <dbReference type="Proteomes" id="UP000467841"/>
    </source>
</evidence>
<dbReference type="OrthoDB" id="1600564at2759"/>
<evidence type="ECO:0000256" key="1">
    <source>
        <dbReference type="ARBA" id="ARBA00008668"/>
    </source>
</evidence>
<evidence type="ECO:0000313" key="2">
    <source>
        <dbReference type="EMBL" id="CAA7044653.1"/>
    </source>
</evidence>
<dbReference type="InterPro" id="IPR008265">
    <property type="entry name" value="Lipase_GDSL_AS"/>
</dbReference>
<dbReference type="CDD" id="cd01837">
    <property type="entry name" value="SGNH_plant_lipase_like"/>
    <property type="match status" value="1"/>
</dbReference>
<dbReference type="SUPFAM" id="SSF52266">
    <property type="entry name" value="SGNH hydrolase"/>
    <property type="match status" value="1"/>
</dbReference>
<dbReference type="Proteomes" id="UP000467841">
    <property type="component" value="Unassembled WGS sequence"/>
</dbReference>
<proteinExistence type="inferred from homology"/>
<dbReference type="GO" id="GO:0006629">
    <property type="term" value="P:lipid metabolic process"/>
    <property type="evidence" value="ECO:0007669"/>
    <property type="project" value="InterPro"/>
</dbReference>